<organism evidence="1 2">
    <name type="scientific">Dietzia timorensis</name>
    <dbReference type="NCBI Taxonomy" id="499555"/>
    <lineage>
        <taxon>Bacteria</taxon>
        <taxon>Bacillati</taxon>
        <taxon>Actinomycetota</taxon>
        <taxon>Actinomycetes</taxon>
        <taxon>Mycobacteriales</taxon>
        <taxon>Dietziaceae</taxon>
        <taxon>Dietzia</taxon>
    </lineage>
</organism>
<dbReference type="OrthoDB" id="4376307at2"/>
<evidence type="ECO:0000313" key="2">
    <source>
        <dbReference type="Proteomes" id="UP000186104"/>
    </source>
</evidence>
<name>A0A173LJP2_9ACTN</name>
<dbReference type="STRING" id="499555.BJL86_0877"/>
<accession>A0A173LJP2</accession>
<evidence type="ECO:0008006" key="3">
    <source>
        <dbReference type="Google" id="ProtNLM"/>
    </source>
</evidence>
<proteinExistence type="predicted"/>
<gene>
    <name evidence="1" type="ORF">BJL86_0877</name>
</gene>
<sequence>MSSEQVAGVLVSGQDLAALAEAVRIASAVRTRYGLNVPPEWAKLRALATGNGHEDAPPIEADEDLLSTAEIARLLHCSPRQARRMVPLLDGRLVGGRWLAPRAAVLEHLKGMSA</sequence>
<dbReference type="Proteomes" id="UP000186104">
    <property type="component" value="Chromosome"/>
</dbReference>
<dbReference type="AlphaFoldDB" id="A0A173LJP2"/>
<keyword evidence="2" id="KW-1185">Reference proteome</keyword>
<dbReference type="EMBL" id="CP015961">
    <property type="protein sequence ID" value="ANI91671.1"/>
    <property type="molecule type" value="Genomic_DNA"/>
</dbReference>
<reference evidence="1 2" key="1">
    <citation type="submission" date="2016-06" db="EMBL/GenBank/DDBJ databases">
        <title>Complete genome sequence of a saline-alkali tolerant type strain Dietzia timorensis ID05-A0528T.</title>
        <authorList>
            <person name="Wu X."/>
        </authorList>
    </citation>
    <scope>NUCLEOTIDE SEQUENCE [LARGE SCALE GENOMIC DNA]</scope>
    <source>
        <strain evidence="1 2">ID05-A0528</strain>
    </source>
</reference>
<evidence type="ECO:0000313" key="1">
    <source>
        <dbReference type="EMBL" id="ANI91671.1"/>
    </source>
</evidence>
<dbReference type="RefSeq" id="WP_067473444.1">
    <property type="nucleotide sequence ID" value="NZ_CP015961.1"/>
</dbReference>
<dbReference type="KEGG" id="dtm:BJL86_0877"/>
<protein>
    <recommendedName>
        <fullName evidence="3">Helix-turn-helix domain-containing protein</fullName>
    </recommendedName>
</protein>